<evidence type="ECO:0000313" key="1">
    <source>
        <dbReference type="EMBL" id="SUB24426.1"/>
    </source>
</evidence>
<dbReference type="GeneID" id="300133669"/>
<dbReference type="Proteomes" id="UP000255098">
    <property type="component" value="Unassembled WGS sequence"/>
</dbReference>
<evidence type="ECO:0000313" key="2">
    <source>
        <dbReference type="Proteomes" id="UP000255098"/>
    </source>
</evidence>
<dbReference type="AlphaFoldDB" id="A0A379ARV0"/>
<sequence>MSNQYTAIELKETLLDQGYREVYIFNEDLVVVKAYGRTYLLGLYPDGDIQILYMLKENSPFSLSKINELNSDYRNASFFTGKDDENTLIVQFTITGLGEKLTPRKVVEGLERADAILRSVDFDDLLD</sequence>
<name>A0A379ARV0_AVIAV</name>
<gene>
    <name evidence="1" type="ORF">NCTC11297_01470</name>
</gene>
<dbReference type="RefSeq" id="WP_115249627.1">
    <property type="nucleotide sequence ID" value="NZ_UGSP01000001.1"/>
</dbReference>
<reference evidence="1 2" key="1">
    <citation type="submission" date="2018-06" db="EMBL/GenBank/DDBJ databases">
        <authorList>
            <consortium name="Pathogen Informatics"/>
            <person name="Doyle S."/>
        </authorList>
    </citation>
    <scope>NUCLEOTIDE SEQUENCE [LARGE SCALE GENOMIC DNA]</scope>
    <source>
        <strain evidence="2">NCTC 11297</strain>
    </source>
</reference>
<organism evidence="1 2">
    <name type="scientific">Avibacterium avium</name>
    <name type="common">Pasteurella avium</name>
    <dbReference type="NCBI Taxonomy" id="751"/>
    <lineage>
        <taxon>Bacteria</taxon>
        <taxon>Pseudomonadati</taxon>
        <taxon>Pseudomonadota</taxon>
        <taxon>Gammaproteobacteria</taxon>
        <taxon>Pasteurellales</taxon>
        <taxon>Pasteurellaceae</taxon>
        <taxon>Avibacterium</taxon>
    </lineage>
</organism>
<proteinExistence type="predicted"/>
<keyword evidence="2" id="KW-1185">Reference proteome</keyword>
<evidence type="ECO:0008006" key="3">
    <source>
        <dbReference type="Google" id="ProtNLM"/>
    </source>
</evidence>
<accession>A0A379ARV0</accession>
<dbReference type="EMBL" id="UGSP01000001">
    <property type="protein sequence ID" value="SUB24426.1"/>
    <property type="molecule type" value="Genomic_DNA"/>
</dbReference>
<protein>
    <recommendedName>
        <fullName evidence="3">YbjN domain-containing protein</fullName>
    </recommendedName>
</protein>